<evidence type="ECO:0000313" key="2">
    <source>
        <dbReference type="EMBL" id="THU01106.1"/>
    </source>
</evidence>
<evidence type="ECO:0000313" key="3">
    <source>
        <dbReference type="Proteomes" id="UP000308917"/>
    </source>
</evidence>
<dbReference type="AlphaFoldDB" id="A0A4V4GR91"/>
<proteinExistence type="predicted"/>
<accession>A0A4V4GR91</accession>
<evidence type="ECO:0000259" key="1">
    <source>
        <dbReference type="Pfam" id="PF00144"/>
    </source>
</evidence>
<dbReference type="Proteomes" id="UP000308917">
    <property type="component" value="Unassembled WGS sequence"/>
</dbReference>
<protein>
    <submittedName>
        <fullName evidence="2">Beta-lactamase family protein</fullName>
    </submittedName>
</protein>
<dbReference type="Pfam" id="PF00144">
    <property type="entry name" value="Beta-lactamase"/>
    <property type="match status" value="1"/>
</dbReference>
<organism evidence="2 3">
    <name type="scientific">Lampropedia puyangensis</name>
    <dbReference type="NCBI Taxonomy" id="1330072"/>
    <lineage>
        <taxon>Bacteria</taxon>
        <taxon>Pseudomonadati</taxon>
        <taxon>Pseudomonadota</taxon>
        <taxon>Betaproteobacteria</taxon>
        <taxon>Burkholderiales</taxon>
        <taxon>Comamonadaceae</taxon>
        <taxon>Lampropedia</taxon>
    </lineage>
</organism>
<dbReference type="PANTHER" id="PTHR43283">
    <property type="entry name" value="BETA-LACTAMASE-RELATED"/>
    <property type="match status" value="1"/>
</dbReference>
<keyword evidence="3" id="KW-1185">Reference proteome</keyword>
<sequence length="389" mass="42078">MPPNAFSPHVNHRIHAVIQRALNAQRLVGAVVLVMRNGEWIHQQAAGWADRENARPMALDTIFRLASVSKPITSLAALILVAQGRVGLDDDVRYHLPEFETKLPDGTPACITLRHLLSHTAGLGYRFFEADAHGAYAQAGVSDGMDASEHSLEENLQRIARVPLLYTPGSAWAYSLATDVVGALVAHVCGTSLGEAVRTLVTGPLEMADTDFIAVDPQRMAVPYVSDKPQPHRLSEGEMVSPFEGAVGITYSPARILNRHAFHSAGASMAGTALDFMHFLETLRRGATPWLPSALLEEMARDQTQGAQLPCAPGFGFGLGFSVLRDPILAASPESPGTWRWGGAYGHSWFVDRTQALSVVAFTNTLYEGMSGPFVTELRDAIYGVQELS</sequence>
<dbReference type="OrthoDB" id="9801061at2"/>
<feature type="domain" description="Beta-lactamase-related" evidence="1">
    <location>
        <begin position="16"/>
        <end position="374"/>
    </location>
</feature>
<reference evidence="2 3" key="1">
    <citation type="journal article" date="2015" name="Antonie Van Leeuwenhoek">
        <title>Lampropedia puyangensis sp. nov., isolated from symptomatic bark of Populus ? euramericana canker and emended description of Lampropedia hyalina (Ehrenberg 1832) Lee et al. 2004.</title>
        <authorList>
            <person name="Li Y."/>
            <person name="Wang T."/>
            <person name="Piao C.G."/>
            <person name="Wang L.F."/>
            <person name="Tian G.Z."/>
            <person name="Zhu T.H."/>
            <person name="Guo M.W."/>
        </authorList>
    </citation>
    <scope>NUCLEOTIDE SEQUENCE [LARGE SCALE GENOMIC DNA]</scope>
    <source>
        <strain evidence="2 3">2-bin</strain>
    </source>
</reference>
<dbReference type="SUPFAM" id="SSF56601">
    <property type="entry name" value="beta-lactamase/transpeptidase-like"/>
    <property type="match status" value="1"/>
</dbReference>
<dbReference type="InterPro" id="IPR012338">
    <property type="entry name" value="Beta-lactam/transpept-like"/>
</dbReference>
<dbReference type="InterPro" id="IPR050789">
    <property type="entry name" value="Diverse_Enzym_Activities"/>
</dbReference>
<gene>
    <name evidence="2" type="ORF">E9531_09920</name>
</gene>
<dbReference type="PANTHER" id="PTHR43283:SF3">
    <property type="entry name" value="BETA-LACTAMASE FAMILY PROTEIN (AFU_ORTHOLOGUE AFUA_5G07500)"/>
    <property type="match status" value="1"/>
</dbReference>
<dbReference type="InterPro" id="IPR001466">
    <property type="entry name" value="Beta-lactam-related"/>
</dbReference>
<name>A0A4V4GR91_9BURK</name>
<dbReference type="EMBL" id="STFG01000009">
    <property type="protein sequence ID" value="THU01106.1"/>
    <property type="molecule type" value="Genomic_DNA"/>
</dbReference>
<dbReference type="Gene3D" id="3.40.710.10">
    <property type="entry name" value="DD-peptidase/beta-lactamase superfamily"/>
    <property type="match status" value="1"/>
</dbReference>
<comment type="caution">
    <text evidence="2">The sequence shown here is derived from an EMBL/GenBank/DDBJ whole genome shotgun (WGS) entry which is preliminary data.</text>
</comment>